<dbReference type="InterPro" id="IPR028992">
    <property type="entry name" value="Hedgehog/Intein_dom"/>
</dbReference>
<evidence type="ECO:0000313" key="2">
    <source>
        <dbReference type="EMBL" id="SEN15022.1"/>
    </source>
</evidence>
<accession>A0A1H8E6A7</accession>
<dbReference type="SUPFAM" id="SSF51294">
    <property type="entry name" value="Hedgehog/intein (Hint) domain"/>
    <property type="match status" value="1"/>
</dbReference>
<dbReference type="EMBL" id="FOCI01000010">
    <property type="protein sequence ID" value="SEN15022.1"/>
    <property type="molecule type" value="Genomic_DNA"/>
</dbReference>
<organism evidence="2 3">
    <name type="scientific">Loktanella fryxellensis</name>
    <dbReference type="NCBI Taxonomy" id="245187"/>
    <lineage>
        <taxon>Bacteria</taxon>
        <taxon>Pseudomonadati</taxon>
        <taxon>Pseudomonadota</taxon>
        <taxon>Alphaproteobacteria</taxon>
        <taxon>Rhodobacterales</taxon>
        <taxon>Roseobacteraceae</taxon>
        <taxon>Loktanella</taxon>
    </lineage>
</organism>
<dbReference type="AlphaFoldDB" id="A0A1H8E6A7"/>
<dbReference type="OrthoDB" id="6305173at2"/>
<keyword evidence="3" id="KW-1185">Reference proteome</keyword>
<name>A0A1H8E6A7_9RHOB</name>
<evidence type="ECO:0000259" key="1">
    <source>
        <dbReference type="Pfam" id="PF13403"/>
    </source>
</evidence>
<dbReference type="STRING" id="245187.SAMN04488003_1108"/>
<protein>
    <submittedName>
        <fullName evidence="2">Hint domain-containing protein</fullName>
    </submittedName>
</protein>
<feature type="domain" description="Hedgehog/Intein (Hint)" evidence="1">
    <location>
        <begin position="131"/>
        <end position="278"/>
    </location>
</feature>
<dbReference type="RefSeq" id="WP_089902102.1">
    <property type="nucleotide sequence ID" value="NZ_FOCI01000010.1"/>
</dbReference>
<dbReference type="InterPro" id="IPR036844">
    <property type="entry name" value="Hint_dom_sf"/>
</dbReference>
<evidence type="ECO:0000313" key="3">
    <source>
        <dbReference type="Proteomes" id="UP000199585"/>
    </source>
</evidence>
<dbReference type="Proteomes" id="UP000199585">
    <property type="component" value="Unassembled WGS sequence"/>
</dbReference>
<reference evidence="2 3" key="1">
    <citation type="submission" date="2016-10" db="EMBL/GenBank/DDBJ databases">
        <authorList>
            <person name="de Groot N.N."/>
        </authorList>
    </citation>
    <scope>NUCLEOTIDE SEQUENCE [LARGE SCALE GENOMIC DNA]</scope>
    <source>
        <strain evidence="2 3">DSM 16213</strain>
    </source>
</reference>
<dbReference type="Gene3D" id="2.170.16.10">
    <property type="entry name" value="Hedgehog/Intein (Hint) domain"/>
    <property type="match status" value="1"/>
</dbReference>
<proteinExistence type="predicted"/>
<sequence>MANYELSVRPYDGTFASLNLGGLINQSVLNGIRPSTGATITDDDGILGPDGTATFRLNDTDPPEAVTYIGSGTVSLVGALGIRLFPRDITIFQAGDQIYFYLPEGLPPLSTVTLSIEIDPDRTLTLPGLVPCFAGGTRILTRRGNIRVEDVQPGDAVIDTSGASHDVVWTGSRHINLHTLCEDNYRKLVPVRIRASLLPDHTAADDLVVSQQHRICIAHPLTEMLFGIGPCFVPAVALIGKLAELATDMTEVTYHHIMCANHVTLRANGIPAESLFLGDMLRDGLRPALQDELRLVFPQFDKLAGDRRHVTALPTLKTYEADLLARMVARSRRRTIAPAAGSRPALTPAFD</sequence>
<dbReference type="Pfam" id="PF13403">
    <property type="entry name" value="Hint_2"/>
    <property type="match status" value="1"/>
</dbReference>
<gene>
    <name evidence="2" type="ORF">SAMN04488003_1108</name>
</gene>